<evidence type="ECO:0000256" key="2">
    <source>
        <dbReference type="ARBA" id="ARBA00023315"/>
    </source>
</evidence>
<dbReference type="InterPro" id="IPR051531">
    <property type="entry name" value="N-acetyltransferase"/>
</dbReference>
<organism evidence="5 6">
    <name type="scientific">Devosia nanyangense</name>
    <dbReference type="NCBI Taxonomy" id="1228055"/>
    <lineage>
        <taxon>Bacteria</taxon>
        <taxon>Pseudomonadati</taxon>
        <taxon>Pseudomonadota</taxon>
        <taxon>Alphaproteobacteria</taxon>
        <taxon>Hyphomicrobiales</taxon>
        <taxon>Devosiaceae</taxon>
        <taxon>Devosia</taxon>
    </lineage>
</organism>
<keyword evidence="1" id="KW-0808">Transferase</keyword>
<dbReference type="SUPFAM" id="SSF55729">
    <property type="entry name" value="Acyl-CoA N-acyltransferases (Nat)"/>
    <property type="match status" value="1"/>
</dbReference>
<dbReference type="EMBL" id="JACRAF010000040">
    <property type="protein sequence ID" value="MBI4922955.1"/>
    <property type="molecule type" value="Genomic_DNA"/>
</dbReference>
<comment type="similarity">
    <text evidence="3">Belongs to the acetyltransferase family. RimJ subfamily.</text>
</comment>
<proteinExistence type="inferred from homology"/>
<comment type="caution">
    <text evidence="5">The sequence shown here is derived from an EMBL/GenBank/DDBJ whole genome shotgun (WGS) entry which is preliminary data.</text>
</comment>
<feature type="domain" description="N-acetyltransferase" evidence="4">
    <location>
        <begin position="12"/>
        <end position="172"/>
    </location>
</feature>
<protein>
    <submittedName>
        <fullName evidence="5">GNAT family N-acetyltransferase</fullName>
    </submittedName>
</protein>
<keyword evidence="2" id="KW-0012">Acyltransferase</keyword>
<dbReference type="InterPro" id="IPR000182">
    <property type="entry name" value="GNAT_dom"/>
</dbReference>
<evidence type="ECO:0000313" key="5">
    <source>
        <dbReference type="EMBL" id="MBI4922955.1"/>
    </source>
</evidence>
<dbReference type="AlphaFoldDB" id="A0A933NZ41"/>
<dbReference type="PROSITE" id="PS51186">
    <property type="entry name" value="GNAT"/>
    <property type="match status" value="1"/>
</dbReference>
<dbReference type="GO" id="GO:0008999">
    <property type="term" value="F:protein-N-terminal-alanine acetyltransferase activity"/>
    <property type="evidence" value="ECO:0007669"/>
    <property type="project" value="TreeGrafter"/>
</dbReference>
<name>A0A933NZ41_9HYPH</name>
<dbReference type="GO" id="GO:0005737">
    <property type="term" value="C:cytoplasm"/>
    <property type="evidence" value="ECO:0007669"/>
    <property type="project" value="TreeGrafter"/>
</dbReference>
<dbReference type="PANTHER" id="PTHR43792:SF8">
    <property type="entry name" value="[RIBOSOMAL PROTEIN US5]-ALANINE N-ACETYLTRANSFERASE"/>
    <property type="match status" value="1"/>
</dbReference>
<dbReference type="Gene3D" id="3.40.630.30">
    <property type="match status" value="1"/>
</dbReference>
<dbReference type="PANTHER" id="PTHR43792">
    <property type="entry name" value="GNAT FAMILY, PUTATIVE (AFU_ORTHOLOGUE AFUA_3G00765)-RELATED-RELATED"/>
    <property type="match status" value="1"/>
</dbReference>
<evidence type="ECO:0000256" key="1">
    <source>
        <dbReference type="ARBA" id="ARBA00022679"/>
    </source>
</evidence>
<accession>A0A933NZ41</accession>
<evidence type="ECO:0000313" key="6">
    <source>
        <dbReference type="Proteomes" id="UP000782610"/>
    </source>
</evidence>
<dbReference type="InterPro" id="IPR016181">
    <property type="entry name" value="Acyl_CoA_acyltransferase"/>
</dbReference>
<gene>
    <name evidence="5" type="ORF">HY834_14510</name>
</gene>
<dbReference type="Proteomes" id="UP000782610">
    <property type="component" value="Unassembled WGS sequence"/>
</dbReference>
<evidence type="ECO:0000259" key="4">
    <source>
        <dbReference type="PROSITE" id="PS51186"/>
    </source>
</evidence>
<sequence length="179" mass="19880">MDFAIAPSPDSIALLPWDENGLHLLRAMNTPVQKVHLGGPESEEKLLDRHTRYLAYRQPGDTEMLRIAVEGETVGSIGYWQIERASEQGYETGWELLQAHHGRGFGSAAATALVARLKPVARHRYVFAFPTPENPGSNGICRKLGFELIALEDVEYPKGVVSPHNIWRLDLSAWLPPTG</sequence>
<evidence type="ECO:0000256" key="3">
    <source>
        <dbReference type="ARBA" id="ARBA00038502"/>
    </source>
</evidence>
<reference evidence="5" key="1">
    <citation type="submission" date="2020-07" db="EMBL/GenBank/DDBJ databases">
        <title>Huge and variable diversity of episymbiotic CPR bacteria and DPANN archaea in groundwater ecosystems.</title>
        <authorList>
            <person name="He C.Y."/>
            <person name="Keren R."/>
            <person name="Whittaker M."/>
            <person name="Farag I.F."/>
            <person name="Doudna J."/>
            <person name="Cate J.H.D."/>
            <person name="Banfield J.F."/>
        </authorList>
    </citation>
    <scope>NUCLEOTIDE SEQUENCE</scope>
    <source>
        <strain evidence="5">NC_groundwater_1586_Pr3_B-0.1um_66_15</strain>
    </source>
</reference>
<dbReference type="Pfam" id="PF13302">
    <property type="entry name" value="Acetyltransf_3"/>
    <property type="match status" value="1"/>
</dbReference>